<gene>
    <name evidence="11" type="primary">nadB_16</name>
    <name evidence="11" type="ORF">SDC9_82485</name>
</gene>
<comment type="similarity">
    <text evidence="3">Belongs to the FAD-dependent oxidoreductase 2 family. NadB subfamily.</text>
</comment>
<evidence type="ECO:0000259" key="9">
    <source>
        <dbReference type="Pfam" id="PF00890"/>
    </source>
</evidence>
<dbReference type="PANTHER" id="PTHR42716:SF2">
    <property type="entry name" value="L-ASPARTATE OXIDASE, CHLOROPLASTIC"/>
    <property type="match status" value="1"/>
</dbReference>
<evidence type="ECO:0000256" key="6">
    <source>
        <dbReference type="ARBA" id="ARBA00022642"/>
    </source>
</evidence>
<keyword evidence="8 11" id="KW-0560">Oxidoreductase</keyword>
<evidence type="ECO:0000259" key="10">
    <source>
        <dbReference type="Pfam" id="PF02910"/>
    </source>
</evidence>
<proteinExistence type="inferred from homology"/>
<dbReference type="PIRSF" id="PIRSF000171">
    <property type="entry name" value="SDHA_APRA_LASPO"/>
    <property type="match status" value="1"/>
</dbReference>
<sequence>MYDAIVVGGGLAGLSAAIEAANRGLGVLLICKSSAGRSGNTLVSGAALSVMNAGAGDSNSLLEEDILSSGCGMSDPDICRVFSKESASALCELKESGVAFKEPGGIPMVKQPPGHSVPRMFPSEYRKFPYKNRGLALTLPLVKRAEKLGVAVRNDTAALRVLTRGNSVCGLLAWNGRSGEVLHFRTGIVILAAGGGAGLYSRNNNTADVSCDSFGLAYEAGAVLRDMEMVQFYPSMMYEPVRIPISNPLFGEGAVLRNALGEEFLCRYSPMGNHATRDLMARAVKQEIDEGRGNPGYVYVDCSGIPGNVLEMRYGELSAILARYGLNPEKDLLPVAPSAHFYLGGVDIDRTCATSVEGLLACGEAAGGLHGANRLAGIALAEAAVFGKIAGRTASTLFKKHQPPASPAEPDVVLPGSPGVPLAELTEKLREMLWDCASLVRSGASLEKAEREIGEISRELEGGGRGNAEDPPRYFALRSMVLTARMLVKCSLLRKETRGAFCREEHPESSGRFAGSFIVQKTEAGAMAVRFRPNWS</sequence>
<dbReference type="InterPro" id="IPR003953">
    <property type="entry name" value="FAD-dep_OxRdtase_2_FAD-bd"/>
</dbReference>
<dbReference type="InterPro" id="IPR027477">
    <property type="entry name" value="Succ_DH/fumarate_Rdtase_cat_sf"/>
</dbReference>
<dbReference type="SUPFAM" id="SSF51905">
    <property type="entry name" value="FAD/NAD(P)-binding domain"/>
    <property type="match status" value="1"/>
</dbReference>
<keyword evidence="6" id="KW-0662">Pyridine nucleotide biosynthesis</keyword>
<dbReference type="EMBL" id="VSSQ01007429">
    <property type="protein sequence ID" value="MPM35891.1"/>
    <property type="molecule type" value="Genomic_DNA"/>
</dbReference>
<comment type="cofactor">
    <cofactor evidence="1">
        <name>FAD</name>
        <dbReference type="ChEBI" id="CHEBI:57692"/>
    </cofactor>
</comment>
<evidence type="ECO:0000256" key="8">
    <source>
        <dbReference type="ARBA" id="ARBA00023002"/>
    </source>
</evidence>
<dbReference type="Gene3D" id="1.20.58.100">
    <property type="entry name" value="Fumarate reductase/succinate dehydrogenase flavoprotein-like, C-terminal domain"/>
    <property type="match status" value="1"/>
</dbReference>
<keyword evidence="5" id="KW-0285">Flavoprotein</keyword>
<dbReference type="PRINTS" id="PR00368">
    <property type="entry name" value="FADPNR"/>
</dbReference>
<accession>A0A644Z7A5</accession>
<comment type="pathway">
    <text evidence="2">Cofactor biosynthesis; NAD(+) biosynthesis; iminoaspartate from L-aspartate (oxidase route): step 1/1.</text>
</comment>
<dbReference type="Pfam" id="PF00890">
    <property type="entry name" value="FAD_binding_2"/>
    <property type="match status" value="1"/>
</dbReference>
<dbReference type="SUPFAM" id="SSF46977">
    <property type="entry name" value="Succinate dehydrogenase/fumarate reductase flavoprotein C-terminal domain"/>
    <property type="match status" value="1"/>
</dbReference>
<name>A0A644Z7A5_9ZZZZ</name>
<reference evidence="11" key="1">
    <citation type="submission" date="2019-08" db="EMBL/GenBank/DDBJ databases">
        <authorList>
            <person name="Kucharzyk K."/>
            <person name="Murdoch R.W."/>
            <person name="Higgins S."/>
            <person name="Loffler F."/>
        </authorList>
    </citation>
    <scope>NUCLEOTIDE SEQUENCE</scope>
</reference>
<evidence type="ECO:0000256" key="4">
    <source>
        <dbReference type="ARBA" id="ARBA00012173"/>
    </source>
</evidence>
<evidence type="ECO:0000313" key="11">
    <source>
        <dbReference type="EMBL" id="MPM35891.1"/>
    </source>
</evidence>
<feature type="domain" description="Fumarate reductase/succinate dehydrogenase flavoprotein-like C-terminal" evidence="10">
    <location>
        <begin position="427"/>
        <end position="509"/>
    </location>
</feature>
<evidence type="ECO:0000256" key="5">
    <source>
        <dbReference type="ARBA" id="ARBA00022630"/>
    </source>
</evidence>
<dbReference type="PANTHER" id="PTHR42716">
    <property type="entry name" value="L-ASPARTATE OXIDASE"/>
    <property type="match status" value="1"/>
</dbReference>
<dbReference type="InterPro" id="IPR015939">
    <property type="entry name" value="Fum_Rdtase/Succ_DH_flav-like_C"/>
</dbReference>
<dbReference type="GO" id="GO:0008734">
    <property type="term" value="F:L-aspartate oxidase activity"/>
    <property type="evidence" value="ECO:0007669"/>
    <property type="project" value="UniProtKB-EC"/>
</dbReference>
<comment type="caution">
    <text evidence="11">The sequence shown here is derived from an EMBL/GenBank/DDBJ whole genome shotgun (WGS) entry which is preliminary data.</text>
</comment>
<dbReference type="Gene3D" id="3.90.700.10">
    <property type="entry name" value="Succinate dehydrogenase/fumarate reductase flavoprotein, catalytic domain"/>
    <property type="match status" value="1"/>
</dbReference>
<evidence type="ECO:0000256" key="2">
    <source>
        <dbReference type="ARBA" id="ARBA00004950"/>
    </source>
</evidence>
<evidence type="ECO:0000256" key="1">
    <source>
        <dbReference type="ARBA" id="ARBA00001974"/>
    </source>
</evidence>
<dbReference type="InterPro" id="IPR005288">
    <property type="entry name" value="NadB"/>
</dbReference>
<dbReference type="EC" id="1.4.3.16" evidence="4"/>
<dbReference type="GO" id="GO:0009435">
    <property type="term" value="P:NAD+ biosynthetic process"/>
    <property type="evidence" value="ECO:0007669"/>
    <property type="project" value="UniProtKB-UniPathway"/>
</dbReference>
<evidence type="ECO:0000256" key="3">
    <source>
        <dbReference type="ARBA" id="ARBA00008562"/>
    </source>
</evidence>
<keyword evidence="7" id="KW-0274">FAD</keyword>
<dbReference type="InterPro" id="IPR037099">
    <property type="entry name" value="Fum_R/Succ_DH_flav-like_C_sf"/>
</dbReference>
<dbReference type="AlphaFoldDB" id="A0A644Z7A5"/>
<dbReference type="UniPathway" id="UPA00253">
    <property type="reaction ID" value="UER00326"/>
</dbReference>
<dbReference type="SUPFAM" id="SSF56425">
    <property type="entry name" value="Succinate dehydrogenase/fumarate reductase flavoprotein, catalytic domain"/>
    <property type="match status" value="1"/>
</dbReference>
<dbReference type="Pfam" id="PF02910">
    <property type="entry name" value="Succ_DH_flav_C"/>
    <property type="match status" value="1"/>
</dbReference>
<dbReference type="InterPro" id="IPR036188">
    <property type="entry name" value="FAD/NAD-bd_sf"/>
</dbReference>
<evidence type="ECO:0000256" key="7">
    <source>
        <dbReference type="ARBA" id="ARBA00022827"/>
    </source>
</evidence>
<protein>
    <recommendedName>
        <fullName evidence="4">L-aspartate oxidase</fullName>
        <ecNumber evidence="4">1.4.3.16</ecNumber>
    </recommendedName>
</protein>
<organism evidence="11">
    <name type="scientific">bioreactor metagenome</name>
    <dbReference type="NCBI Taxonomy" id="1076179"/>
    <lineage>
        <taxon>unclassified sequences</taxon>
        <taxon>metagenomes</taxon>
        <taxon>ecological metagenomes</taxon>
    </lineage>
</organism>
<feature type="domain" description="FAD-dependent oxidoreductase 2 FAD-binding" evidence="9">
    <location>
        <begin position="3"/>
        <end position="380"/>
    </location>
</feature>
<dbReference type="Gene3D" id="3.50.50.60">
    <property type="entry name" value="FAD/NAD(P)-binding domain"/>
    <property type="match status" value="1"/>
</dbReference>